<dbReference type="Proteomes" id="UP000308671">
    <property type="component" value="Unassembled WGS sequence"/>
</dbReference>
<gene>
    <name evidence="2" type="ORF">BGAL_0228g00110</name>
</gene>
<dbReference type="AlphaFoldDB" id="A0A4S8QU12"/>
<dbReference type="EMBL" id="PQXL01000228">
    <property type="protein sequence ID" value="THV48777.1"/>
    <property type="molecule type" value="Genomic_DNA"/>
</dbReference>
<reference evidence="2 3" key="1">
    <citation type="submission" date="2017-12" db="EMBL/GenBank/DDBJ databases">
        <title>Comparative genomics of Botrytis spp.</title>
        <authorList>
            <person name="Valero-Jimenez C.A."/>
            <person name="Tapia P."/>
            <person name="Veloso J."/>
            <person name="Silva-Moreno E."/>
            <person name="Staats M."/>
            <person name="Valdes J.H."/>
            <person name="Van Kan J.A.L."/>
        </authorList>
    </citation>
    <scope>NUCLEOTIDE SEQUENCE [LARGE SCALE GENOMIC DNA]</scope>
    <source>
        <strain evidence="2 3">MUCL435</strain>
    </source>
</reference>
<protein>
    <submittedName>
        <fullName evidence="2">Uncharacterized protein</fullName>
    </submittedName>
</protein>
<accession>A0A4S8QU12</accession>
<comment type="caution">
    <text evidence="2">The sequence shown here is derived from an EMBL/GenBank/DDBJ whole genome shotgun (WGS) entry which is preliminary data.</text>
</comment>
<evidence type="ECO:0000313" key="3">
    <source>
        <dbReference type="Proteomes" id="UP000308671"/>
    </source>
</evidence>
<keyword evidence="3" id="KW-1185">Reference proteome</keyword>
<evidence type="ECO:0000256" key="1">
    <source>
        <dbReference type="SAM" id="MobiDB-lite"/>
    </source>
</evidence>
<sequence length="94" mass="10656">MEYHESSSNGHHRLSSWKTNSGGSVDYSLFKATDIDTARTEGRERLTWRGVPDEEKPQGTERLAEILKIVELTPFPNCKRDAAWLSKADEYSVA</sequence>
<organism evidence="2 3">
    <name type="scientific">Botrytis galanthina</name>
    <dbReference type="NCBI Taxonomy" id="278940"/>
    <lineage>
        <taxon>Eukaryota</taxon>
        <taxon>Fungi</taxon>
        <taxon>Dikarya</taxon>
        <taxon>Ascomycota</taxon>
        <taxon>Pezizomycotina</taxon>
        <taxon>Leotiomycetes</taxon>
        <taxon>Helotiales</taxon>
        <taxon>Sclerotiniaceae</taxon>
        <taxon>Botrytis</taxon>
    </lineage>
</organism>
<evidence type="ECO:0000313" key="2">
    <source>
        <dbReference type="EMBL" id="THV48777.1"/>
    </source>
</evidence>
<feature type="region of interest" description="Disordered" evidence="1">
    <location>
        <begin position="1"/>
        <end position="24"/>
    </location>
</feature>
<name>A0A4S8QU12_9HELO</name>
<proteinExistence type="predicted"/>